<evidence type="ECO:0000313" key="12">
    <source>
        <dbReference type="Proteomes" id="UP000051236"/>
    </source>
</evidence>
<feature type="domain" description="Threonine/Serine exporter ThrE" evidence="10">
    <location>
        <begin position="324"/>
        <end position="448"/>
    </location>
</feature>
<dbReference type="InterPro" id="IPR010619">
    <property type="entry name" value="ThrE-like_N"/>
</dbReference>
<evidence type="ECO:0000256" key="4">
    <source>
        <dbReference type="ARBA" id="ARBA00022989"/>
    </source>
</evidence>
<dbReference type="Pfam" id="PF06738">
    <property type="entry name" value="ThrE"/>
    <property type="match status" value="1"/>
</dbReference>
<comment type="subcellular location">
    <subcellularLocation>
        <location evidence="1">Cell membrane</location>
        <topology evidence="1">Multi-pass membrane protein</topology>
    </subcellularLocation>
</comment>
<sequence>MTQKQHFDATSPKKISPKKRVKLSSRHHMAILWQNFARDTGVTAKDATLREKVSVVGRVGILMLSCGTGAWRVRDAMNTIARDLEVTCSADIGFTSIQFTCFANGHSYSQVLALANTGVNTDKLNTLEHFVKEFETVYAPLTIQQIHKEIDKIQSQKGNYAPLDAGLAAAIACAGFIFLLGGGWPEMVCAFIGAGLGNYVRRKMIDRHMTTIANVAVGVAVSCLTYLVIFKTIEALLHIPAGHEAGYIGAMLFVIPGFPFITSMLDISKLDMRSGLERLAYAIMITIVATLVGWLVALVVDLKPANFLPLGLSPLTLMLLRLPASFCGVYGFSIMFNSSRKMAATAGMMGALANTLRLELVDLTNIPPSAAAFCGALLAGILASLINRYNGYPRISLTVPSIVIMVPGLYIYRAVYNIGFNNIGVGALWLTRAALIIMFLPFGLFVARVLFDKDWRHFD</sequence>
<feature type="transmembrane region" description="Helical" evidence="8">
    <location>
        <begin position="312"/>
        <end position="336"/>
    </location>
</feature>
<evidence type="ECO:0000256" key="3">
    <source>
        <dbReference type="ARBA" id="ARBA00022692"/>
    </source>
</evidence>
<evidence type="ECO:0000259" key="9">
    <source>
        <dbReference type="Pfam" id="PF06738"/>
    </source>
</evidence>
<name>A0A0R1XMN0_9LACO</name>
<accession>A0A0R1XMN0</accession>
<dbReference type="PANTHER" id="PTHR34390">
    <property type="entry name" value="UPF0442 PROTEIN YJJB-RELATED"/>
    <property type="match status" value="1"/>
</dbReference>
<evidence type="ECO:0000256" key="2">
    <source>
        <dbReference type="ARBA" id="ARBA00022475"/>
    </source>
</evidence>
<gene>
    <name evidence="11" type="ORF">FC83_GL000753</name>
</gene>
<dbReference type="RefSeq" id="WP_057002875.1">
    <property type="nucleotide sequence ID" value="NZ_AZGA01000078.1"/>
</dbReference>
<keyword evidence="4 8" id="KW-1133">Transmembrane helix</keyword>
<evidence type="ECO:0000256" key="1">
    <source>
        <dbReference type="ARBA" id="ARBA00004651"/>
    </source>
</evidence>
<dbReference type="InterPro" id="IPR024528">
    <property type="entry name" value="ThrE_2"/>
</dbReference>
<keyword evidence="2" id="KW-1003">Cell membrane</keyword>
<evidence type="ECO:0000256" key="8">
    <source>
        <dbReference type="SAM" id="Phobius"/>
    </source>
</evidence>
<protein>
    <submittedName>
        <fullName evidence="11">Integral membrane protein</fullName>
    </submittedName>
</protein>
<dbReference type="GO" id="GO:0022857">
    <property type="term" value="F:transmembrane transporter activity"/>
    <property type="evidence" value="ECO:0007669"/>
    <property type="project" value="InterPro"/>
</dbReference>
<dbReference type="eggNOG" id="COG3610">
    <property type="taxonomic scope" value="Bacteria"/>
</dbReference>
<comment type="caution">
    <text evidence="11">The sequence shown here is derived from an EMBL/GenBank/DDBJ whole genome shotgun (WGS) entry which is preliminary data.</text>
</comment>
<feature type="domain" description="Threonine/serine exporter-like N-terminal" evidence="9">
    <location>
        <begin position="55"/>
        <end position="299"/>
    </location>
</feature>
<feature type="transmembrane region" description="Helical" evidence="8">
    <location>
        <begin position="427"/>
        <end position="451"/>
    </location>
</feature>
<keyword evidence="5 8" id="KW-0472">Membrane</keyword>
<proteinExistence type="inferred from homology"/>
<dbReference type="GO" id="GO:0015744">
    <property type="term" value="P:succinate transport"/>
    <property type="evidence" value="ECO:0007669"/>
    <property type="project" value="TreeGrafter"/>
</dbReference>
<evidence type="ECO:0000259" key="10">
    <source>
        <dbReference type="Pfam" id="PF12821"/>
    </source>
</evidence>
<organism evidence="11 12">
    <name type="scientific">Agrilactobacillus composti DSM 18527 = JCM 14202</name>
    <dbReference type="NCBI Taxonomy" id="1423734"/>
    <lineage>
        <taxon>Bacteria</taxon>
        <taxon>Bacillati</taxon>
        <taxon>Bacillota</taxon>
        <taxon>Bacilli</taxon>
        <taxon>Lactobacillales</taxon>
        <taxon>Lactobacillaceae</taxon>
        <taxon>Agrilactobacillus</taxon>
    </lineage>
</organism>
<keyword evidence="12" id="KW-1185">Reference proteome</keyword>
<feature type="transmembrane region" description="Helical" evidence="8">
    <location>
        <begin position="212"/>
        <end position="233"/>
    </location>
</feature>
<evidence type="ECO:0000313" key="11">
    <source>
        <dbReference type="EMBL" id="KRM31458.1"/>
    </source>
</evidence>
<feature type="transmembrane region" description="Helical" evidence="8">
    <location>
        <begin position="245"/>
        <end position="267"/>
    </location>
</feature>
<comment type="similarity">
    <text evidence="6">Belongs to the ThrE exporter (TC 2.A.79) family.</text>
</comment>
<dbReference type="STRING" id="1423734.FC83_GL000753"/>
<evidence type="ECO:0000256" key="6">
    <source>
        <dbReference type="ARBA" id="ARBA00034125"/>
    </source>
</evidence>
<evidence type="ECO:0000256" key="5">
    <source>
        <dbReference type="ARBA" id="ARBA00023136"/>
    </source>
</evidence>
<feature type="transmembrane region" description="Helical" evidence="8">
    <location>
        <begin position="366"/>
        <end position="385"/>
    </location>
</feature>
<feature type="transmembrane region" description="Helical" evidence="8">
    <location>
        <begin position="279"/>
        <end position="300"/>
    </location>
</feature>
<feature type="transmembrane region" description="Helical" evidence="8">
    <location>
        <begin position="397"/>
        <end position="415"/>
    </location>
</feature>
<feature type="region of interest" description="Disordered" evidence="7">
    <location>
        <begin position="1"/>
        <end position="20"/>
    </location>
</feature>
<dbReference type="eggNOG" id="COG2966">
    <property type="taxonomic scope" value="Bacteria"/>
</dbReference>
<evidence type="ECO:0000256" key="7">
    <source>
        <dbReference type="SAM" id="MobiDB-lite"/>
    </source>
</evidence>
<dbReference type="EMBL" id="AZGA01000078">
    <property type="protein sequence ID" value="KRM31458.1"/>
    <property type="molecule type" value="Genomic_DNA"/>
</dbReference>
<dbReference type="GO" id="GO:0005886">
    <property type="term" value="C:plasma membrane"/>
    <property type="evidence" value="ECO:0007669"/>
    <property type="project" value="UniProtKB-SubCell"/>
</dbReference>
<dbReference type="InterPro" id="IPR050539">
    <property type="entry name" value="ThrE_Dicarb/AminoAcid_Exp"/>
</dbReference>
<dbReference type="PANTHER" id="PTHR34390:SF2">
    <property type="entry name" value="SUCCINATE TRANSPORTER SUBUNIT YJJP-RELATED"/>
    <property type="match status" value="1"/>
</dbReference>
<feature type="transmembrane region" description="Helical" evidence="8">
    <location>
        <begin position="184"/>
        <end position="200"/>
    </location>
</feature>
<dbReference type="PATRIC" id="fig|1423734.3.peg.760"/>
<dbReference type="Pfam" id="PF12821">
    <property type="entry name" value="ThrE_2"/>
    <property type="match status" value="1"/>
</dbReference>
<keyword evidence="3 8" id="KW-0812">Transmembrane</keyword>
<dbReference type="Proteomes" id="UP000051236">
    <property type="component" value="Unassembled WGS sequence"/>
</dbReference>
<reference evidence="11 12" key="1">
    <citation type="journal article" date="2015" name="Genome Announc.">
        <title>Expanding the biotechnology potential of lactobacilli through comparative genomics of 213 strains and associated genera.</title>
        <authorList>
            <person name="Sun Z."/>
            <person name="Harris H.M."/>
            <person name="McCann A."/>
            <person name="Guo C."/>
            <person name="Argimon S."/>
            <person name="Zhang W."/>
            <person name="Yang X."/>
            <person name="Jeffery I.B."/>
            <person name="Cooney J.C."/>
            <person name="Kagawa T.F."/>
            <person name="Liu W."/>
            <person name="Song Y."/>
            <person name="Salvetti E."/>
            <person name="Wrobel A."/>
            <person name="Rasinkangas P."/>
            <person name="Parkhill J."/>
            <person name="Rea M.C."/>
            <person name="O'Sullivan O."/>
            <person name="Ritari J."/>
            <person name="Douillard F.P."/>
            <person name="Paul Ross R."/>
            <person name="Yang R."/>
            <person name="Briner A.E."/>
            <person name="Felis G.E."/>
            <person name="de Vos W.M."/>
            <person name="Barrangou R."/>
            <person name="Klaenhammer T.R."/>
            <person name="Caufield P.W."/>
            <person name="Cui Y."/>
            <person name="Zhang H."/>
            <person name="O'Toole P.W."/>
        </authorList>
    </citation>
    <scope>NUCLEOTIDE SEQUENCE [LARGE SCALE GENOMIC DNA]</scope>
    <source>
        <strain evidence="11 12">DSM 18527</strain>
    </source>
</reference>
<dbReference type="AlphaFoldDB" id="A0A0R1XMN0"/>